<protein>
    <submittedName>
        <fullName evidence="3">Uncharacterized protein</fullName>
    </submittedName>
</protein>
<feature type="region of interest" description="Disordered" evidence="1">
    <location>
        <begin position="107"/>
        <end position="229"/>
    </location>
</feature>
<feature type="compositionally biased region" description="Basic residues" evidence="1">
    <location>
        <begin position="218"/>
        <end position="229"/>
    </location>
</feature>
<feature type="compositionally biased region" description="Low complexity" evidence="1">
    <location>
        <begin position="202"/>
        <end position="212"/>
    </location>
</feature>
<feature type="compositionally biased region" description="Low complexity" evidence="1">
    <location>
        <begin position="107"/>
        <end position="116"/>
    </location>
</feature>
<gene>
    <name evidence="3" type="ORF">CB5_LOCUS21865</name>
</gene>
<reference evidence="3" key="1">
    <citation type="submission" date="2020-07" db="EMBL/GenBank/DDBJ databases">
        <authorList>
            <person name="Lin J."/>
        </authorList>
    </citation>
    <scope>NUCLEOTIDE SEQUENCE</scope>
</reference>
<evidence type="ECO:0000256" key="1">
    <source>
        <dbReference type="SAM" id="MobiDB-lite"/>
    </source>
</evidence>
<sequence length="229" mass="24329">MVVKTTGEDDARRLPDHGREAAAARRRRRRGAATTRGAAAEAGGDRWWGGGVAIPLPAERKRRRLLSTESGFFALAKAFAAGVILATGFVHMLHDAEAALTDPCLSASPGAASPSPLRHHGRHPRPRLPRHPVLRAQAPRCAAAETDATAEDDEERSIITAASEPPVDEDEDEGSAKGGDAVHIVRMRAHAAAHGHSHHPTATRTGTGTRPGILAYAPRRRLPSARSKV</sequence>
<dbReference type="EMBL" id="LR862133">
    <property type="protein sequence ID" value="CAD1838654.1"/>
    <property type="molecule type" value="Genomic_DNA"/>
</dbReference>
<feature type="compositionally biased region" description="Basic residues" evidence="1">
    <location>
        <begin position="185"/>
        <end position="201"/>
    </location>
</feature>
<name>A0A6V7Q612_ANACO</name>
<accession>A0A6V7Q612</accession>
<evidence type="ECO:0000313" key="3">
    <source>
        <dbReference type="EMBL" id="CAD1838654.1"/>
    </source>
</evidence>
<organism evidence="3">
    <name type="scientific">Ananas comosus var. bracteatus</name>
    <name type="common">red pineapple</name>
    <dbReference type="NCBI Taxonomy" id="296719"/>
    <lineage>
        <taxon>Eukaryota</taxon>
        <taxon>Viridiplantae</taxon>
        <taxon>Streptophyta</taxon>
        <taxon>Embryophyta</taxon>
        <taxon>Tracheophyta</taxon>
        <taxon>Spermatophyta</taxon>
        <taxon>Magnoliopsida</taxon>
        <taxon>Liliopsida</taxon>
        <taxon>Poales</taxon>
        <taxon>Bromeliaceae</taxon>
        <taxon>Bromelioideae</taxon>
        <taxon>Ananas</taxon>
    </lineage>
</organism>
<feature type="compositionally biased region" description="Basic and acidic residues" evidence="1">
    <location>
        <begin position="1"/>
        <end position="23"/>
    </location>
</feature>
<keyword evidence="2" id="KW-0812">Transmembrane</keyword>
<dbReference type="AlphaFoldDB" id="A0A6V7Q612"/>
<keyword evidence="2" id="KW-1133">Transmembrane helix</keyword>
<feature type="compositionally biased region" description="Low complexity" evidence="1">
    <location>
        <begin position="32"/>
        <end position="42"/>
    </location>
</feature>
<feature type="transmembrane region" description="Helical" evidence="2">
    <location>
        <begin position="70"/>
        <end position="93"/>
    </location>
</feature>
<keyword evidence="2" id="KW-0472">Membrane</keyword>
<proteinExistence type="predicted"/>
<feature type="region of interest" description="Disordered" evidence="1">
    <location>
        <begin position="1"/>
        <end position="44"/>
    </location>
</feature>
<feature type="compositionally biased region" description="Basic residues" evidence="1">
    <location>
        <begin position="117"/>
        <end position="133"/>
    </location>
</feature>
<evidence type="ECO:0000256" key="2">
    <source>
        <dbReference type="SAM" id="Phobius"/>
    </source>
</evidence>